<sequence length="207" mass="23015">MAQYGNPEYWEERYTRDPEPFDWFQRYSGIKELVGQYLKKSDKILNVGAGNSRLTEEMFEDGYHTIDNVDVSETCVRAMEEAHKDLRGVNWRVMDVLDMKDIPDGTYDAVIDKAMLDSVLCGEGSSANAAKFLAGVSRTLKSVGVYFCVSYGIPDNRMTYLDNEAYGWTVKVHTVAKPTVSAAASAGAGKSGDPSSVHYIYVCQKTS</sequence>
<feature type="domain" description="Methyltransferase type 11" evidence="4">
    <location>
        <begin position="45"/>
        <end position="147"/>
    </location>
</feature>
<name>A0A5A8DK36_CAFRO</name>
<evidence type="ECO:0000313" key="8">
    <source>
        <dbReference type="EMBL" id="KAA0171444.1"/>
    </source>
</evidence>
<dbReference type="Proteomes" id="UP000322899">
    <property type="component" value="Unassembled WGS sequence"/>
</dbReference>
<evidence type="ECO:0000313" key="5">
    <source>
        <dbReference type="EMBL" id="KAA0152806.1"/>
    </source>
</evidence>
<dbReference type="EMBL" id="VLTN01000019">
    <property type="protein sequence ID" value="KAA0152806.1"/>
    <property type="molecule type" value="Genomic_DNA"/>
</dbReference>
<evidence type="ECO:0000259" key="4">
    <source>
        <dbReference type="Pfam" id="PF08241"/>
    </source>
</evidence>
<keyword evidence="3" id="KW-0808">Transferase</keyword>
<dbReference type="PANTHER" id="PTHR12176:SF79">
    <property type="entry name" value="METHYLTRANSFERASE TYPE 11 DOMAIN-CONTAINING PROTEIN"/>
    <property type="match status" value="1"/>
</dbReference>
<dbReference type="InterPro" id="IPR013216">
    <property type="entry name" value="Methyltransf_11"/>
</dbReference>
<dbReference type="EMBL" id="VLTM01000011">
    <property type="protein sequence ID" value="KAA0165722.1"/>
    <property type="molecule type" value="Genomic_DNA"/>
</dbReference>
<dbReference type="GO" id="GO:0032259">
    <property type="term" value="P:methylation"/>
    <property type="evidence" value="ECO:0007669"/>
    <property type="project" value="UniProtKB-KW"/>
</dbReference>
<dbReference type="EMBL" id="VLTO01000061">
    <property type="protein sequence ID" value="KAA0170385.1"/>
    <property type="molecule type" value="Genomic_DNA"/>
</dbReference>
<evidence type="ECO:0000313" key="11">
    <source>
        <dbReference type="Proteomes" id="UP000324907"/>
    </source>
</evidence>
<dbReference type="Gene3D" id="3.40.50.150">
    <property type="entry name" value="Vaccinia Virus protein VP39"/>
    <property type="match status" value="1"/>
</dbReference>
<reference evidence="9 10" key="1">
    <citation type="submission" date="2019-07" db="EMBL/GenBank/DDBJ databases">
        <title>Genomes of Cafeteria roenbergensis.</title>
        <authorList>
            <person name="Fischer M.G."/>
            <person name="Hackl T."/>
            <person name="Roman M."/>
        </authorList>
    </citation>
    <scope>NUCLEOTIDE SEQUENCE [LARGE SCALE GENOMIC DNA]</scope>
    <source>
        <strain evidence="5 10">BVI</strain>
        <strain evidence="6 12">Cflag</strain>
        <strain evidence="7 9">E4-10P</strain>
        <strain evidence="8 11">RCC970-E3</strain>
    </source>
</reference>
<organism evidence="6 12">
    <name type="scientific">Cafeteria roenbergensis</name>
    <name type="common">Marine flagellate</name>
    <dbReference type="NCBI Taxonomy" id="33653"/>
    <lineage>
        <taxon>Eukaryota</taxon>
        <taxon>Sar</taxon>
        <taxon>Stramenopiles</taxon>
        <taxon>Bigyra</taxon>
        <taxon>Opalozoa</taxon>
        <taxon>Bicosoecida</taxon>
        <taxon>Cafeteriaceae</taxon>
        <taxon>Cafeteria</taxon>
    </lineage>
</organism>
<gene>
    <name evidence="7" type="ORF">FNF27_06642</name>
    <name evidence="8" type="ORF">FNF28_00656</name>
    <name evidence="5" type="ORF">FNF29_03693</name>
    <name evidence="6" type="ORF">FNF31_01699</name>
</gene>
<evidence type="ECO:0000256" key="1">
    <source>
        <dbReference type="ARBA" id="ARBA00008361"/>
    </source>
</evidence>
<evidence type="ECO:0000313" key="12">
    <source>
        <dbReference type="Proteomes" id="UP000325113"/>
    </source>
</evidence>
<evidence type="ECO:0000313" key="6">
    <source>
        <dbReference type="EMBL" id="KAA0165722.1"/>
    </source>
</evidence>
<dbReference type="AlphaFoldDB" id="A0A5A8DK36"/>
<evidence type="ECO:0000256" key="3">
    <source>
        <dbReference type="ARBA" id="ARBA00022679"/>
    </source>
</evidence>
<evidence type="ECO:0000256" key="2">
    <source>
        <dbReference type="ARBA" id="ARBA00022603"/>
    </source>
</evidence>
<dbReference type="GO" id="GO:0008757">
    <property type="term" value="F:S-adenosylmethionine-dependent methyltransferase activity"/>
    <property type="evidence" value="ECO:0007669"/>
    <property type="project" value="InterPro"/>
</dbReference>
<keyword evidence="10" id="KW-1185">Reference proteome</keyword>
<accession>A0A5A8DK36</accession>
<dbReference type="Proteomes" id="UP000324907">
    <property type="component" value="Unassembled WGS sequence"/>
</dbReference>
<dbReference type="EMBL" id="VLTL01000006">
    <property type="protein sequence ID" value="KAA0171444.1"/>
    <property type="molecule type" value="Genomic_DNA"/>
</dbReference>
<dbReference type="InterPro" id="IPR029063">
    <property type="entry name" value="SAM-dependent_MTases_sf"/>
</dbReference>
<dbReference type="Proteomes" id="UP000323011">
    <property type="component" value="Unassembled WGS sequence"/>
</dbReference>
<keyword evidence="2" id="KW-0489">Methyltransferase</keyword>
<dbReference type="SUPFAM" id="SSF53335">
    <property type="entry name" value="S-adenosyl-L-methionine-dependent methyltransferases"/>
    <property type="match status" value="1"/>
</dbReference>
<dbReference type="OMA" id="HWAVMDA"/>
<evidence type="ECO:0000313" key="10">
    <source>
        <dbReference type="Proteomes" id="UP000323011"/>
    </source>
</evidence>
<dbReference type="PANTHER" id="PTHR12176">
    <property type="entry name" value="SAM-DEPENDENT METHYLTRANSFERASE SUPERFAMILY PROTEIN"/>
    <property type="match status" value="1"/>
</dbReference>
<protein>
    <recommendedName>
        <fullName evidence="4">Methyltransferase type 11 domain-containing protein</fullName>
    </recommendedName>
</protein>
<evidence type="ECO:0000313" key="7">
    <source>
        <dbReference type="EMBL" id="KAA0170385.1"/>
    </source>
</evidence>
<dbReference type="CDD" id="cd02440">
    <property type="entry name" value="AdoMet_MTases"/>
    <property type="match status" value="1"/>
</dbReference>
<comment type="caution">
    <text evidence="6">The sequence shown here is derived from an EMBL/GenBank/DDBJ whole genome shotgun (WGS) entry which is preliminary data.</text>
</comment>
<dbReference type="OrthoDB" id="411785at2759"/>
<proteinExistence type="inferred from homology"/>
<dbReference type="Proteomes" id="UP000325113">
    <property type="component" value="Unassembled WGS sequence"/>
</dbReference>
<dbReference type="FunFam" id="3.40.50.150:FF:000311">
    <property type="entry name" value="Methyltransferase protein 13"/>
    <property type="match status" value="1"/>
</dbReference>
<dbReference type="Pfam" id="PF08241">
    <property type="entry name" value="Methyltransf_11"/>
    <property type="match status" value="1"/>
</dbReference>
<comment type="similarity">
    <text evidence="1">Belongs to the methyltransferase superfamily.</text>
</comment>
<evidence type="ECO:0000313" key="9">
    <source>
        <dbReference type="Proteomes" id="UP000322899"/>
    </source>
</evidence>
<dbReference type="InterPro" id="IPR051419">
    <property type="entry name" value="Lys/N-term_MeTrsfase_sf"/>
</dbReference>